<sequence>MPSNVTWSAAHDPPCPSSTTPRPPIDHPLTSCVPEIVADPQTALLTSLVSLILSNRREVYRAPGLSDVANNGGSRINQRLLLMLRKMCTDFGERGLVDELVRAQQAQKPGGGRKRKSDTAEEDERKVKIEKVEKQKGGKEEKDEKGGVGGMGEREKTKKEMRDEILRGDHEIMPKFQY</sequence>
<dbReference type="EMBL" id="ALBS01000020">
    <property type="protein sequence ID" value="EJT52711.1"/>
    <property type="molecule type" value="Genomic_DNA"/>
</dbReference>
<evidence type="ECO:0000256" key="1">
    <source>
        <dbReference type="SAM" id="MobiDB-lite"/>
    </source>
</evidence>
<dbReference type="VEuPathDB" id="FungiDB:A1Q1_02761"/>
<evidence type="ECO:0000313" key="3">
    <source>
        <dbReference type="Proteomes" id="UP000002748"/>
    </source>
</evidence>
<gene>
    <name evidence="2" type="ORF">A1Q1_02761</name>
</gene>
<dbReference type="KEGG" id="tasa:A1Q1_02761"/>
<dbReference type="HOGENOM" id="CLU_1511654_0_0_1"/>
<feature type="region of interest" description="Disordered" evidence="1">
    <location>
        <begin position="102"/>
        <end position="178"/>
    </location>
</feature>
<dbReference type="AlphaFoldDB" id="J5TTC4"/>
<protein>
    <submittedName>
        <fullName evidence="2">Uncharacterized protein</fullName>
    </submittedName>
</protein>
<evidence type="ECO:0000313" key="2">
    <source>
        <dbReference type="EMBL" id="EJT52711.1"/>
    </source>
</evidence>
<dbReference type="RefSeq" id="XP_014184148.1">
    <property type="nucleotide sequence ID" value="XM_014328673.1"/>
</dbReference>
<dbReference type="OrthoDB" id="2562728at2759"/>
<dbReference type="GeneID" id="25986274"/>
<feature type="region of interest" description="Disordered" evidence="1">
    <location>
        <begin position="1"/>
        <end position="23"/>
    </location>
</feature>
<accession>J5TTC4</accession>
<dbReference type="Proteomes" id="UP000002748">
    <property type="component" value="Unassembled WGS sequence"/>
</dbReference>
<reference evidence="2 3" key="1">
    <citation type="journal article" date="2012" name="Eukaryot. Cell">
        <title>Draft genome sequence of CBS 2479, the standard type strain of Trichosporon asahii.</title>
        <authorList>
            <person name="Yang R.Y."/>
            <person name="Li H.T."/>
            <person name="Zhu H."/>
            <person name="Zhou G.P."/>
            <person name="Wang M."/>
            <person name="Wang L."/>
        </authorList>
    </citation>
    <scope>NUCLEOTIDE SEQUENCE [LARGE SCALE GENOMIC DNA]</scope>
    <source>
        <strain evidence="3">ATCC 90039 / CBS 2479 / JCM 2466 / KCTC 7840 / NCYC 2677 / UAMH 7654</strain>
    </source>
</reference>
<organism evidence="2 3">
    <name type="scientific">Trichosporon asahii var. asahii (strain ATCC 90039 / CBS 2479 / JCM 2466 / KCTC 7840 / NBRC 103889/ NCYC 2677 / UAMH 7654)</name>
    <name type="common">Yeast</name>
    <dbReference type="NCBI Taxonomy" id="1186058"/>
    <lineage>
        <taxon>Eukaryota</taxon>
        <taxon>Fungi</taxon>
        <taxon>Dikarya</taxon>
        <taxon>Basidiomycota</taxon>
        <taxon>Agaricomycotina</taxon>
        <taxon>Tremellomycetes</taxon>
        <taxon>Trichosporonales</taxon>
        <taxon>Trichosporonaceae</taxon>
        <taxon>Trichosporon</taxon>
    </lineage>
</organism>
<feature type="compositionally biased region" description="Basic and acidic residues" evidence="1">
    <location>
        <begin position="117"/>
        <end position="178"/>
    </location>
</feature>
<proteinExistence type="predicted"/>
<comment type="caution">
    <text evidence="2">The sequence shown here is derived from an EMBL/GenBank/DDBJ whole genome shotgun (WGS) entry which is preliminary data.</text>
</comment>
<name>J5TTC4_TRIAS</name>